<keyword evidence="3" id="KW-1185">Reference proteome</keyword>
<evidence type="ECO:0000256" key="1">
    <source>
        <dbReference type="SAM" id="Coils"/>
    </source>
</evidence>
<dbReference type="EMBL" id="JBHTKX010000001">
    <property type="protein sequence ID" value="MFD1126605.1"/>
    <property type="molecule type" value="Genomic_DNA"/>
</dbReference>
<name>A0ABW3PQF6_9BACL</name>
<gene>
    <name evidence="2" type="ORF">ACFQ3J_00255</name>
</gene>
<evidence type="ECO:0000313" key="2">
    <source>
        <dbReference type="EMBL" id="MFD1126605.1"/>
    </source>
</evidence>
<comment type="caution">
    <text evidence="2">The sequence shown here is derived from an EMBL/GenBank/DDBJ whole genome shotgun (WGS) entry which is preliminary data.</text>
</comment>
<dbReference type="Proteomes" id="UP001597169">
    <property type="component" value="Unassembled WGS sequence"/>
</dbReference>
<organism evidence="2 3">
    <name type="scientific">Paenibacillus provencensis</name>
    <dbReference type="NCBI Taxonomy" id="441151"/>
    <lineage>
        <taxon>Bacteria</taxon>
        <taxon>Bacillati</taxon>
        <taxon>Bacillota</taxon>
        <taxon>Bacilli</taxon>
        <taxon>Bacillales</taxon>
        <taxon>Paenibacillaceae</taxon>
        <taxon>Paenibacillus</taxon>
    </lineage>
</organism>
<evidence type="ECO:0000313" key="3">
    <source>
        <dbReference type="Proteomes" id="UP001597169"/>
    </source>
</evidence>
<feature type="coiled-coil region" evidence="1">
    <location>
        <begin position="57"/>
        <end position="84"/>
    </location>
</feature>
<proteinExistence type="predicted"/>
<dbReference type="RefSeq" id="WP_251584957.1">
    <property type="nucleotide sequence ID" value="NZ_JBHTKX010000001.1"/>
</dbReference>
<sequence>MTQPNTLSELIKQMDKSSERYDFPDEYLLEHGHSMPSIGEFTYGTSYTPTAWVLPYLTELMELRTNSNTEIDRLRKALADVKTELLNNGYIDVESALQKSFKTINQALEPAKGEDERE</sequence>
<protein>
    <submittedName>
        <fullName evidence="2">Uncharacterized protein</fullName>
    </submittedName>
</protein>
<reference evidence="3" key="1">
    <citation type="journal article" date="2019" name="Int. J. Syst. Evol. Microbiol.">
        <title>The Global Catalogue of Microorganisms (GCM) 10K type strain sequencing project: providing services to taxonomists for standard genome sequencing and annotation.</title>
        <authorList>
            <consortium name="The Broad Institute Genomics Platform"/>
            <consortium name="The Broad Institute Genome Sequencing Center for Infectious Disease"/>
            <person name="Wu L."/>
            <person name="Ma J."/>
        </authorList>
    </citation>
    <scope>NUCLEOTIDE SEQUENCE [LARGE SCALE GENOMIC DNA]</scope>
    <source>
        <strain evidence="3">CCUG 53519</strain>
    </source>
</reference>
<keyword evidence="1" id="KW-0175">Coiled coil</keyword>
<accession>A0ABW3PQF6</accession>